<dbReference type="Proteomes" id="UP001623348">
    <property type="component" value="Unassembled WGS sequence"/>
</dbReference>
<accession>A0ABC9WKZ2</accession>
<evidence type="ECO:0000313" key="2">
    <source>
        <dbReference type="EMBL" id="GAB0186109.1"/>
    </source>
</evidence>
<name>A0ABC9WKZ2_GRUJA</name>
<reference evidence="2 3" key="1">
    <citation type="submission" date="2024-06" db="EMBL/GenBank/DDBJ databases">
        <title>The draft genome of Grus japonensis, version 3.</title>
        <authorList>
            <person name="Nabeshima K."/>
            <person name="Suzuki S."/>
            <person name="Onuma M."/>
        </authorList>
    </citation>
    <scope>NUCLEOTIDE SEQUENCE [LARGE SCALE GENOMIC DNA]</scope>
    <source>
        <strain evidence="2 3">451A</strain>
    </source>
</reference>
<keyword evidence="3" id="KW-1185">Reference proteome</keyword>
<sequence>MPAGSKMDPLLAKAKPISNSGSTSETIRDTKVNAEGGAGGAPSARAEIPLQPMEKTMVEQISTFSPWRTPHRSRWRHLKEAVTPWEAHAGTSSWQDLWPHGERSRFAVRTCDPMGDPRWSSLLLKVCTPWKGPMLEQFVKNCSPWEGLTLEQFVEDCLPWEGPHAGAEEECEESSPLRRNSRDNV</sequence>
<evidence type="ECO:0000313" key="3">
    <source>
        <dbReference type="Proteomes" id="UP001623348"/>
    </source>
</evidence>
<proteinExistence type="predicted"/>
<protein>
    <submittedName>
        <fullName evidence="2">Uncharacterized protein</fullName>
    </submittedName>
</protein>
<feature type="region of interest" description="Disordered" evidence="1">
    <location>
        <begin position="165"/>
        <end position="185"/>
    </location>
</feature>
<gene>
    <name evidence="2" type="ORF">GRJ2_001076200</name>
</gene>
<evidence type="ECO:0000256" key="1">
    <source>
        <dbReference type="SAM" id="MobiDB-lite"/>
    </source>
</evidence>
<comment type="caution">
    <text evidence="2">The sequence shown here is derived from an EMBL/GenBank/DDBJ whole genome shotgun (WGS) entry which is preliminary data.</text>
</comment>
<dbReference type="EMBL" id="BAAFJT010000003">
    <property type="protein sequence ID" value="GAB0186109.1"/>
    <property type="molecule type" value="Genomic_DNA"/>
</dbReference>
<feature type="region of interest" description="Disordered" evidence="1">
    <location>
        <begin position="1"/>
        <end position="51"/>
    </location>
</feature>
<organism evidence="2 3">
    <name type="scientific">Grus japonensis</name>
    <name type="common">Japanese crane</name>
    <name type="synonym">Red-crowned crane</name>
    <dbReference type="NCBI Taxonomy" id="30415"/>
    <lineage>
        <taxon>Eukaryota</taxon>
        <taxon>Metazoa</taxon>
        <taxon>Chordata</taxon>
        <taxon>Craniata</taxon>
        <taxon>Vertebrata</taxon>
        <taxon>Euteleostomi</taxon>
        <taxon>Archelosauria</taxon>
        <taxon>Archosauria</taxon>
        <taxon>Dinosauria</taxon>
        <taxon>Saurischia</taxon>
        <taxon>Theropoda</taxon>
        <taxon>Coelurosauria</taxon>
        <taxon>Aves</taxon>
        <taxon>Neognathae</taxon>
        <taxon>Neoaves</taxon>
        <taxon>Gruiformes</taxon>
        <taxon>Gruidae</taxon>
        <taxon>Grus</taxon>
    </lineage>
</organism>
<dbReference type="AlphaFoldDB" id="A0ABC9WKZ2"/>